<dbReference type="Proteomes" id="UP000309174">
    <property type="component" value="Unassembled WGS sequence"/>
</dbReference>
<organism evidence="1 2">
    <name type="scientific">Actinomadura soli</name>
    <dbReference type="NCBI Taxonomy" id="2508997"/>
    <lineage>
        <taxon>Bacteria</taxon>
        <taxon>Bacillati</taxon>
        <taxon>Actinomycetota</taxon>
        <taxon>Actinomycetes</taxon>
        <taxon>Streptosporangiales</taxon>
        <taxon>Thermomonosporaceae</taxon>
        <taxon>Actinomadura</taxon>
    </lineage>
</organism>
<protein>
    <submittedName>
        <fullName evidence="1">Uncharacterized protein</fullName>
    </submittedName>
</protein>
<evidence type="ECO:0000313" key="1">
    <source>
        <dbReference type="EMBL" id="TMR02659.1"/>
    </source>
</evidence>
<comment type="caution">
    <text evidence="1">The sequence shown here is derived from an EMBL/GenBank/DDBJ whole genome shotgun (WGS) entry which is preliminary data.</text>
</comment>
<dbReference type="AlphaFoldDB" id="A0A5C4JEA5"/>
<name>A0A5C4JEA5_9ACTN</name>
<reference evidence="1 2" key="1">
    <citation type="submission" date="2019-05" db="EMBL/GenBank/DDBJ databases">
        <title>Draft genome sequence of Actinomadura sp. 14C53.</title>
        <authorList>
            <person name="Saricaoglu S."/>
            <person name="Isik K."/>
        </authorList>
    </citation>
    <scope>NUCLEOTIDE SEQUENCE [LARGE SCALE GENOMIC DNA]</scope>
    <source>
        <strain evidence="1 2">14C53</strain>
    </source>
</reference>
<sequence>MTPTTPTTTGSRAHGLRVHGQCAHGLRVHGQCVHGSRGVLTGAMIAVIIVIIGARADAATAGSG</sequence>
<evidence type="ECO:0000313" key="2">
    <source>
        <dbReference type="Proteomes" id="UP000309174"/>
    </source>
</evidence>
<accession>A0A5C4JEA5</accession>
<proteinExistence type="predicted"/>
<dbReference type="EMBL" id="VCKW01000047">
    <property type="protein sequence ID" value="TMR02659.1"/>
    <property type="molecule type" value="Genomic_DNA"/>
</dbReference>
<keyword evidence="2" id="KW-1185">Reference proteome</keyword>
<gene>
    <name evidence="1" type="ORF">ETD83_12035</name>
</gene>
<dbReference type="RefSeq" id="WP_138645176.1">
    <property type="nucleotide sequence ID" value="NZ_VCKW01000047.1"/>
</dbReference>